<feature type="compositionally biased region" description="Polar residues" evidence="1">
    <location>
        <begin position="203"/>
        <end position="212"/>
    </location>
</feature>
<feature type="region of interest" description="Disordered" evidence="1">
    <location>
        <begin position="93"/>
        <end position="113"/>
    </location>
</feature>
<name>A0A699HMX4_TANCI</name>
<accession>A0A699HMX4</accession>
<evidence type="ECO:0000256" key="1">
    <source>
        <dbReference type="SAM" id="MobiDB-lite"/>
    </source>
</evidence>
<feature type="compositionally biased region" description="Low complexity" evidence="1">
    <location>
        <begin position="93"/>
        <end position="102"/>
    </location>
</feature>
<evidence type="ECO:0000313" key="2">
    <source>
        <dbReference type="EMBL" id="GEY13673.1"/>
    </source>
</evidence>
<feature type="compositionally biased region" description="Low complexity" evidence="1">
    <location>
        <begin position="163"/>
        <end position="201"/>
    </location>
</feature>
<organism evidence="2">
    <name type="scientific">Tanacetum cinerariifolium</name>
    <name type="common">Dalmatian daisy</name>
    <name type="synonym">Chrysanthemum cinerariifolium</name>
    <dbReference type="NCBI Taxonomy" id="118510"/>
    <lineage>
        <taxon>Eukaryota</taxon>
        <taxon>Viridiplantae</taxon>
        <taxon>Streptophyta</taxon>
        <taxon>Embryophyta</taxon>
        <taxon>Tracheophyta</taxon>
        <taxon>Spermatophyta</taxon>
        <taxon>Magnoliopsida</taxon>
        <taxon>eudicotyledons</taxon>
        <taxon>Gunneridae</taxon>
        <taxon>Pentapetalae</taxon>
        <taxon>asterids</taxon>
        <taxon>campanulids</taxon>
        <taxon>Asterales</taxon>
        <taxon>Asteraceae</taxon>
        <taxon>Asteroideae</taxon>
        <taxon>Anthemideae</taxon>
        <taxon>Anthemidinae</taxon>
        <taxon>Tanacetum</taxon>
    </lineage>
</organism>
<proteinExistence type="predicted"/>
<dbReference type="AlphaFoldDB" id="A0A699HMX4"/>
<protein>
    <submittedName>
        <fullName evidence="2">Uncharacterized protein</fullName>
    </submittedName>
</protein>
<comment type="caution">
    <text evidence="2">The sequence shown here is derived from an EMBL/GenBank/DDBJ whole genome shotgun (WGS) entry which is preliminary data.</text>
</comment>
<feature type="region of interest" description="Disordered" evidence="1">
    <location>
        <begin position="163"/>
        <end position="212"/>
    </location>
</feature>
<dbReference type="EMBL" id="BKCJ010154581">
    <property type="protein sequence ID" value="GEY13673.1"/>
    <property type="molecule type" value="Genomic_DNA"/>
</dbReference>
<sequence length="408" mass="44412">MAAPVISISLYLSDESVGTAAVTLPAGVLELDTHSSSEADPLESLLPPVSVAPIVSPFICSNDLESNTEMPERPVSPTPHDAMLTRWRSRVASRSSSSTTFTPQISTAPIPPAPSTIDIPIGRFYRTHPHDPCRALTARKSVRPLPSHRLALRYTSYHLDRFTSGSSSDHSSSDHSLSGHSTSNHSSSGHSTLGHSSFGHTPPVTTISDSSTPSRFVYPPLARTSWYNEAYRCWRSALLSTIYPSTTSESSAGDFSSELSAKPSRKRCSSPVAIVTSSILALGALVPSRADFFPPRKRFRDSISPEDSVEEDIDAYVLADIKADATAVKVAADIDGEGRVMMRVLRVEDIEMGQRELEARSLIASRKIASLINHVASLERRNDARVVKDFNMKFYNALESVPNRYSVV</sequence>
<reference evidence="2" key="1">
    <citation type="journal article" date="2019" name="Sci. Rep.">
        <title>Draft genome of Tanacetum cinerariifolium, the natural source of mosquito coil.</title>
        <authorList>
            <person name="Yamashiro T."/>
            <person name="Shiraishi A."/>
            <person name="Satake H."/>
            <person name="Nakayama K."/>
        </authorList>
    </citation>
    <scope>NUCLEOTIDE SEQUENCE</scope>
</reference>
<gene>
    <name evidence="2" type="ORF">Tci_385647</name>
</gene>